<dbReference type="GO" id="GO:0004553">
    <property type="term" value="F:hydrolase activity, hydrolyzing O-glycosyl compounds"/>
    <property type="evidence" value="ECO:0007669"/>
    <property type="project" value="InterPro"/>
</dbReference>
<reference evidence="4" key="2">
    <citation type="submission" date="2023-01" db="EMBL/GenBank/DDBJ databases">
        <title>Draft genome sequence of Agaribacter marinus strain NBRC 110023.</title>
        <authorList>
            <person name="Sun Q."/>
            <person name="Mori K."/>
        </authorList>
    </citation>
    <scope>NUCLEOTIDE SEQUENCE</scope>
    <source>
        <strain evidence="4">NBRC 110023</strain>
    </source>
</reference>
<dbReference type="RefSeq" id="WP_284218264.1">
    <property type="nucleotide sequence ID" value="NZ_BSOT01000006.1"/>
</dbReference>
<feature type="domain" description="GH16" evidence="3">
    <location>
        <begin position="17"/>
        <end position="327"/>
    </location>
</feature>
<feature type="chain" id="PRO_5041467672" description="GH16 domain-containing protein" evidence="2">
    <location>
        <begin position="22"/>
        <end position="441"/>
    </location>
</feature>
<dbReference type="GO" id="GO:0005975">
    <property type="term" value="P:carbohydrate metabolic process"/>
    <property type="evidence" value="ECO:0007669"/>
    <property type="project" value="InterPro"/>
</dbReference>
<keyword evidence="5" id="KW-1185">Reference proteome</keyword>
<dbReference type="PROSITE" id="PS51762">
    <property type="entry name" value="GH16_2"/>
    <property type="match status" value="1"/>
</dbReference>
<evidence type="ECO:0000256" key="1">
    <source>
        <dbReference type="ARBA" id="ARBA00006865"/>
    </source>
</evidence>
<organism evidence="4 5">
    <name type="scientific">Agaribacter marinus</name>
    <dbReference type="NCBI Taxonomy" id="1431249"/>
    <lineage>
        <taxon>Bacteria</taxon>
        <taxon>Pseudomonadati</taxon>
        <taxon>Pseudomonadota</taxon>
        <taxon>Gammaproteobacteria</taxon>
        <taxon>Alteromonadales</taxon>
        <taxon>Alteromonadaceae</taxon>
        <taxon>Agaribacter</taxon>
    </lineage>
</organism>
<evidence type="ECO:0000259" key="3">
    <source>
        <dbReference type="PROSITE" id="PS51762"/>
    </source>
</evidence>
<dbReference type="Proteomes" id="UP001156601">
    <property type="component" value="Unassembled WGS sequence"/>
</dbReference>
<evidence type="ECO:0000256" key="2">
    <source>
        <dbReference type="SAM" id="SignalP"/>
    </source>
</evidence>
<sequence>MRIKFIMLGSFLLCTGVNVTAKPPEPELGKRWSVNYAYSDEFNQTSLDRTKWRDHFNTWKGRPPAKFVPSAVTLSDGFLQIKNHKLKKTDGPYTIGGGAIQSLNQGAYHGYYEARFKASRINMSTTFWLSNKNVPFEGENFLGESCSEDSWALELDIAEAVGGVIDAPFGALFRTGQQYNTHVWYRGCKPEDSELLVDPNSDNSVMNFYGRALRFSKGTNVAEGDGTGAPGNAKLANGKEVWQDFNTYAAWWKNENEVDFYLNDQFSGHISIDTTLSARPYNRPMQINMVTETYDWAKPYPTDEQLADNSINTSYYDWIRAYVYLDVTEQHPNSNNSNESAGDIFDERVEIKSVNQVLNTLEVDYVYESDIDIDADILLTKDSKTLTSKQLSLKAGYGHLRSSVQLKTAIDLDKTNIQIVLKSGDKTIAHSKTHEHTVNVK</sequence>
<feature type="signal peptide" evidence="2">
    <location>
        <begin position="1"/>
        <end position="21"/>
    </location>
</feature>
<keyword evidence="2" id="KW-0732">Signal</keyword>
<evidence type="ECO:0000313" key="4">
    <source>
        <dbReference type="EMBL" id="GLR71930.1"/>
    </source>
</evidence>
<dbReference type="EMBL" id="BSOT01000006">
    <property type="protein sequence ID" value="GLR71930.1"/>
    <property type="molecule type" value="Genomic_DNA"/>
</dbReference>
<protein>
    <recommendedName>
        <fullName evidence="3">GH16 domain-containing protein</fullName>
    </recommendedName>
</protein>
<comment type="caution">
    <text evidence="4">The sequence shown here is derived from an EMBL/GenBank/DDBJ whole genome shotgun (WGS) entry which is preliminary data.</text>
</comment>
<evidence type="ECO:0000313" key="5">
    <source>
        <dbReference type="Proteomes" id="UP001156601"/>
    </source>
</evidence>
<dbReference type="Gene3D" id="2.60.120.200">
    <property type="match status" value="1"/>
</dbReference>
<accession>A0AA37WLC8</accession>
<dbReference type="AlphaFoldDB" id="A0AA37WLC8"/>
<dbReference type="InterPro" id="IPR013320">
    <property type="entry name" value="ConA-like_dom_sf"/>
</dbReference>
<dbReference type="InterPro" id="IPR000757">
    <property type="entry name" value="Beta-glucanase-like"/>
</dbReference>
<dbReference type="SUPFAM" id="SSF49899">
    <property type="entry name" value="Concanavalin A-like lectins/glucanases"/>
    <property type="match status" value="1"/>
</dbReference>
<comment type="similarity">
    <text evidence="1">Belongs to the glycosyl hydrolase 16 family.</text>
</comment>
<proteinExistence type="inferred from homology"/>
<reference evidence="4" key="1">
    <citation type="journal article" date="2014" name="Int. J. Syst. Evol. Microbiol.">
        <title>Complete genome sequence of Corynebacterium casei LMG S-19264T (=DSM 44701T), isolated from a smear-ripened cheese.</title>
        <authorList>
            <consortium name="US DOE Joint Genome Institute (JGI-PGF)"/>
            <person name="Walter F."/>
            <person name="Albersmeier A."/>
            <person name="Kalinowski J."/>
            <person name="Ruckert C."/>
        </authorList>
    </citation>
    <scope>NUCLEOTIDE SEQUENCE</scope>
    <source>
        <strain evidence="4">NBRC 110023</strain>
    </source>
</reference>
<gene>
    <name evidence="4" type="ORF">GCM10007852_28380</name>
</gene>
<name>A0AA37WLC8_9ALTE</name>